<keyword evidence="10" id="KW-0560">Oxidoreductase</keyword>
<dbReference type="STRING" id="283909.R7TXU4"/>
<keyword evidence="9" id="KW-0492">Microsome</keyword>
<comment type="cofactor">
    <cofactor evidence="1 14">
        <name>heme</name>
        <dbReference type="ChEBI" id="CHEBI:30413"/>
    </cofactor>
</comment>
<comment type="subcellular location">
    <subcellularLocation>
        <location evidence="3">Endoplasmic reticulum membrane</location>
        <topology evidence="3">Peripheral membrane protein</topology>
    </subcellularLocation>
    <subcellularLocation>
        <location evidence="2">Microsome membrane</location>
        <topology evidence="2">Peripheral membrane protein</topology>
    </subcellularLocation>
</comment>
<keyword evidence="13" id="KW-0472">Membrane</keyword>
<dbReference type="GO" id="GO:0020037">
    <property type="term" value="F:heme binding"/>
    <property type="evidence" value="ECO:0007669"/>
    <property type="project" value="InterPro"/>
</dbReference>
<dbReference type="InterPro" id="IPR001128">
    <property type="entry name" value="Cyt_P450"/>
</dbReference>
<evidence type="ECO:0000313" key="16">
    <source>
        <dbReference type="EnsemblMetazoa" id="CapteP121606"/>
    </source>
</evidence>
<evidence type="ECO:0000256" key="6">
    <source>
        <dbReference type="ARBA" id="ARBA00022617"/>
    </source>
</evidence>
<evidence type="ECO:0000256" key="12">
    <source>
        <dbReference type="ARBA" id="ARBA00023033"/>
    </source>
</evidence>
<dbReference type="EC" id="1.14.14.1" evidence="5"/>
<reference evidence="15 17" key="2">
    <citation type="journal article" date="2013" name="Nature">
        <title>Insights into bilaterian evolution from three spiralian genomes.</title>
        <authorList>
            <person name="Simakov O."/>
            <person name="Marletaz F."/>
            <person name="Cho S.J."/>
            <person name="Edsinger-Gonzales E."/>
            <person name="Havlak P."/>
            <person name="Hellsten U."/>
            <person name="Kuo D.H."/>
            <person name="Larsson T."/>
            <person name="Lv J."/>
            <person name="Arendt D."/>
            <person name="Savage R."/>
            <person name="Osoegawa K."/>
            <person name="de Jong P."/>
            <person name="Grimwood J."/>
            <person name="Chapman J.A."/>
            <person name="Shapiro H."/>
            <person name="Aerts A."/>
            <person name="Otillar R.P."/>
            <person name="Terry A.Y."/>
            <person name="Boore J.L."/>
            <person name="Grigoriev I.V."/>
            <person name="Lindberg D.R."/>
            <person name="Seaver E.C."/>
            <person name="Weisblat D.A."/>
            <person name="Putnam N.H."/>
            <person name="Rokhsar D.S."/>
        </authorList>
    </citation>
    <scope>NUCLEOTIDE SEQUENCE</scope>
    <source>
        <strain evidence="15 17">I ESC-2004</strain>
    </source>
</reference>
<evidence type="ECO:0000256" key="7">
    <source>
        <dbReference type="ARBA" id="ARBA00022723"/>
    </source>
</evidence>
<sequence length="495" mass="56508">MDTVELSILLLRIACSVFIALTLLDVVRKQWSRPRIPGPWSVPVFGSLPFLGTRLHTTLTDMREKYGDIFQVTIGSKKVVVLCGMETVQAALVHQSQVFSGRPRLHTFQLASEGKTMVFNSSTDAHWMEHRRLSERALKMAATLEPLMLQDVVVREAQNMVNEFIERSIAEGSVDPEESVMWSVSHVMYTLCYGDSRVDADFEDMVRTTLTLIGCHQKGNAINFFPWAKYLLPNIYRHTHNTCERMLRLSRRKEDEHLCSYEKHRCRDALDALIRLGVRRSCPLDQDRVLHTVQEYIGAGLDIVYIAIVWTTLYLANFPDAQERIRAEVDEVVGEGRPVCEGDAENMPYTRAFVLELLRHTGLVPFALPHSTVEDTHLQGIFIPKDTFILVNLFSISRDAALWSEPELFKPERFLGGDNSREVLHTKAGFSPYGMGRRRCIGEKMSRSQIFVYLTTLVQRSVIKKPLSVDKLDLTPQFGVVLRPQPFKVEFHARS</sequence>
<evidence type="ECO:0000256" key="3">
    <source>
        <dbReference type="ARBA" id="ARBA00004406"/>
    </source>
</evidence>
<protein>
    <recommendedName>
        <fullName evidence="5">unspecific monooxygenase</fullName>
        <ecNumber evidence="5">1.14.14.1</ecNumber>
    </recommendedName>
</protein>
<reference evidence="17" key="1">
    <citation type="submission" date="2012-12" db="EMBL/GenBank/DDBJ databases">
        <authorList>
            <person name="Hellsten U."/>
            <person name="Grimwood J."/>
            <person name="Chapman J.A."/>
            <person name="Shapiro H."/>
            <person name="Aerts A."/>
            <person name="Otillar R.P."/>
            <person name="Terry A.Y."/>
            <person name="Boore J.L."/>
            <person name="Simakov O."/>
            <person name="Marletaz F."/>
            <person name="Cho S.-J."/>
            <person name="Edsinger-Gonzales E."/>
            <person name="Havlak P."/>
            <person name="Kuo D.-H."/>
            <person name="Larsson T."/>
            <person name="Lv J."/>
            <person name="Arendt D."/>
            <person name="Savage R."/>
            <person name="Osoegawa K."/>
            <person name="de Jong P."/>
            <person name="Lindberg D.R."/>
            <person name="Seaver E.C."/>
            <person name="Weisblat D.A."/>
            <person name="Putnam N.H."/>
            <person name="Grigoriev I.V."/>
            <person name="Rokhsar D.S."/>
        </authorList>
    </citation>
    <scope>NUCLEOTIDE SEQUENCE</scope>
    <source>
        <strain evidence="17">I ESC-2004</strain>
    </source>
</reference>
<dbReference type="PANTHER" id="PTHR24289">
    <property type="entry name" value="STEROID 17-ALPHA-HYDROXYLASE/17,20 LYASE"/>
    <property type="match status" value="1"/>
</dbReference>
<comment type="similarity">
    <text evidence="4">Belongs to the cytochrome P450 family.</text>
</comment>
<feature type="binding site" description="axial binding residue" evidence="14">
    <location>
        <position position="440"/>
    </location>
    <ligand>
        <name>heme</name>
        <dbReference type="ChEBI" id="CHEBI:30413"/>
    </ligand>
    <ligandPart>
        <name>Fe</name>
        <dbReference type="ChEBI" id="CHEBI:18248"/>
    </ligandPart>
</feature>
<dbReference type="EnsemblMetazoa" id="CapteT121606">
    <property type="protein sequence ID" value="CapteP121606"/>
    <property type="gene ID" value="CapteG121606"/>
</dbReference>
<keyword evidence="6 14" id="KW-0349">Heme</keyword>
<dbReference type="GO" id="GO:0005506">
    <property type="term" value="F:iron ion binding"/>
    <property type="evidence" value="ECO:0007669"/>
    <property type="project" value="InterPro"/>
</dbReference>
<keyword evidence="8" id="KW-0256">Endoplasmic reticulum</keyword>
<evidence type="ECO:0000256" key="4">
    <source>
        <dbReference type="ARBA" id="ARBA00010617"/>
    </source>
</evidence>
<dbReference type="GO" id="GO:0004508">
    <property type="term" value="F:steroid 17-alpha-monooxygenase activity"/>
    <property type="evidence" value="ECO:0007669"/>
    <property type="project" value="TreeGrafter"/>
</dbReference>
<dbReference type="PRINTS" id="PR00463">
    <property type="entry name" value="EP450I"/>
</dbReference>
<evidence type="ECO:0000256" key="13">
    <source>
        <dbReference type="ARBA" id="ARBA00023136"/>
    </source>
</evidence>
<reference evidence="16" key="3">
    <citation type="submission" date="2015-06" db="UniProtKB">
        <authorList>
            <consortium name="EnsemblMetazoa"/>
        </authorList>
    </citation>
    <scope>IDENTIFICATION</scope>
</reference>
<proteinExistence type="inferred from homology"/>
<gene>
    <name evidence="15" type="ORF">CAPTEDRAFT_121606</name>
</gene>
<dbReference type="Proteomes" id="UP000014760">
    <property type="component" value="Unassembled WGS sequence"/>
</dbReference>
<name>R7TXU4_CAPTE</name>
<evidence type="ECO:0000256" key="10">
    <source>
        <dbReference type="ARBA" id="ARBA00023002"/>
    </source>
</evidence>
<dbReference type="AlphaFoldDB" id="R7TXU4"/>
<dbReference type="GO" id="GO:0042448">
    <property type="term" value="P:progesterone metabolic process"/>
    <property type="evidence" value="ECO:0007669"/>
    <property type="project" value="TreeGrafter"/>
</dbReference>
<dbReference type="PANTHER" id="PTHR24289:SF21">
    <property type="entry name" value="CYTOCHROME P450 1A"/>
    <property type="match status" value="1"/>
</dbReference>
<dbReference type="InterPro" id="IPR002401">
    <property type="entry name" value="Cyt_P450_E_grp-I"/>
</dbReference>
<dbReference type="EMBL" id="KB307921">
    <property type="protein sequence ID" value="ELT98427.1"/>
    <property type="molecule type" value="Genomic_DNA"/>
</dbReference>
<dbReference type="InterPro" id="IPR036396">
    <property type="entry name" value="Cyt_P450_sf"/>
</dbReference>
<keyword evidence="12" id="KW-0503">Monooxygenase</keyword>
<keyword evidence="17" id="KW-1185">Reference proteome</keyword>
<dbReference type="PRINTS" id="PR00385">
    <property type="entry name" value="P450"/>
</dbReference>
<dbReference type="OrthoDB" id="1055148at2759"/>
<keyword evidence="7 14" id="KW-0479">Metal-binding</keyword>
<evidence type="ECO:0000256" key="1">
    <source>
        <dbReference type="ARBA" id="ARBA00001971"/>
    </source>
</evidence>
<organism evidence="15">
    <name type="scientific">Capitella teleta</name>
    <name type="common">Polychaete worm</name>
    <dbReference type="NCBI Taxonomy" id="283909"/>
    <lineage>
        <taxon>Eukaryota</taxon>
        <taxon>Metazoa</taxon>
        <taxon>Spiralia</taxon>
        <taxon>Lophotrochozoa</taxon>
        <taxon>Annelida</taxon>
        <taxon>Polychaeta</taxon>
        <taxon>Sedentaria</taxon>
        <taxon>Scolecida</taxon>
        <taxon>Capitellidae</taxon>
        <taxon>Capitella</taxon>
    </lineage>
</organism>
<dbReference type="GO" id="GO:0005789">
    <property type="term" value="C:endoplasmic reticulum membrane"/>
    <property type="evidence" value="ECO:0007669"/>
    <property type="project" value="UniProtKB-SubCell"/>
</dbReference>
<dbReference type="SUPFAM" id="SSF48264">
    <property type="entry name" value="Cytochrome P450"/>
    <property type="match status" value="1"/>
</dbReference>
<dbReference type="OMA" id="NAMERDH"/>
<evidence type="ECO:0000256" key="8">
    <source>
        <dbReference type="ARBA" id="ARBA00022824"/>
    </source>
</evidence>
<dbReference type="Gene3D" id="1.10.630.10">
    <property type="entry name" value="Cytochrome P450"/>
    <property type="match status" value="1"/>
</dbReference>
<evidence type="ECO:0000256" key="11">
    <source>
        <dbReference type="ARBA" id="ARBA00023004"/>
    </source>
</evidence>
<evidence type="ECO:0000313" key="17">
    <source>
        <dbReference type="Proteomes" id="UP000014760"/>
    </source>
</evidence>
<evidence type="ECO:0000256" key="9">
    <source>
        <dbReference type="ARBA" id="ARBA00022848"/>
    </source>
</evidence>
<dbReference type="HOGENOM" id="CLU_001570_22_0_1"/>
<dbReference type="Pfam" id="PF00067">
    <property type="entry name" value="p450"/>
    <property type="match status" value="1"/>
</dbReference>
<evidence type="ECO:0000256" key="14">
    <source>
        <dbReference type="PIRSR" id="PIRSR602401-1"/>
    </source>
</evidence>
<keyword evidence="11 14" id="KW-0408">Iron</keyword>
<dbReference type="EMBL" id="AMQN01010468">
    <property type="status" value="NOT_ANNOTATED_CDS"/>
    <property type="molecule type" value="Genomic_DNA"/>
</dbReference>
<accession>R7TXU4</accession>
<evidence type="ECO:0000256" key="2">
    <source>
        <dbReference type="ARBA" id="ARBA00004174"/>
    </source>
</evidence>
<dbReference type="GO" id="GO:0042446">
    <property type="term" value="P:hormone biosynthetic process"/>
    <property type="evidence" value="ECO:0007669"/>
    <property type="project" value="TreeGrafter"/>
</dbReference>
<evidence type="ECO:0000256" key="5">
    <source>
        <dbReference type="ARBA" id="ARBA00012109"/>
    </source>
</evidence>
<evidence type="ECO:0000313" key="15">
    <source>
        <dbReference type="EMBL" id="ELT98427.1"/>
    </source>
</evidence>
<dbReference type="FunFam" id="1.10.630.10:FF:000238">
    <property type="entry name" value="Cytochrome P450 2A6"/>
    <property type="match status" value="1"/>
</dbReference>